<feature type="transmembrane region" description="Helical" evidence="1">
    <location>
        <begin position="165"/>
        <end position="182"/>
    </location>
</feature>
<evidence type="ECO:0000313" key="2">
    <source>
        <dbReference type="EMBL" id="MPM23980.1"/>
    </source>
</evidence>
<feature type="transmembrane region" description="Helical" evidence="1">
    <location>
        <begin position="21"/>
        <end position="45"/>
    </location>
</feature>
<feature type="transmembrane region" description="Helical" evidence="1">
    <location>
        <begin position="276"/>
        <end position="294"/>
    </location>
</feature>
<feature type="transmembrane region" description="Helical" evidence="1">
    <location>
        <begin position="100"/>
        <end position="124"/>
    </location>
</feature>
<evidence type="ECO:0008006" key="3">
    <source>
        <dbReference type="Google" id="ProtNLM"/>
    </source>
</evidence>
<feature type="transmembrane region" description="Helical" evidence="1">
    <location>
        <begin position="234"/>
        <end position="256"/>
    </location>
</feature>
<feature type="transmembrane region" description="Helical" evidence="1">
    <location>
        <begin position="130"/>
        <end position="153"/>
    </location>
</feature>
<comment type="caution">
    <text evidence="2">The sequence shown here is derived from an EMBL/GenBank/DDBJ whole genome shotgun (WGS) entry which is preliminary data.</text>
</comment>
<name>A0A644Y6A3_9ZZZZ</name>
<feature type="transmembrane region" description="Helical" evidence="1">
    <location>
        <begin position="423"/>
        <end position="443"/>
    </location>
</feature>
<feature type="transmembrane region" description="Helical" evidence="1">
    <location>
        <begin position="334"/>
        <end position="360"/>
    </location>
</feature>
<feature type="transmembrane region" description="Helical" evidence="1">
    <location>
        <begin position="372"/>
        <end position="392"/>
    </location>
</feature>
<keyword evidence="1" id="KW-0812">Transmembrane</keyword>
<keyword evidence="1" id="KW-0472">Membrane</keyword>
<feature type="transmembrane region" description="Helical" evidence="1">
    <location>
        <begin position="65"/>
        <end position="88"/>
    </location>
</feature>
<feature type="transmembrane region" description="Helical" evidence="1">
    <location>
        <begin position="399"/>
        <end position="417"/>
    </location>
</feature>
<dbReference type="Pfam" id="PF16933">
    <property type="entry name" value="PelG"/>
    <property type="match status" value="1"/>
</dbReference>
<evidence type="ECO:0000256" key="1">
    <source>
        <dbReference type="SAM" id="Phobius"/>
    </source>
</evidence>
<dbReference type="EMBL" id="VSSQ01004157">
    <property type="protein sequence ID" value="MPM23980.1"/>
    <property type="molecule type" value="Genomic_DNA"/>
</dbReference>
<gene>
    <name evidence="2" type="ORF">SDC9_70457</name>
</gene>
<proteinExistence type="predicted"/>
<organism evidence="2">
    <name type="scientific">bioreactor metagenome</name>
    <dbReference type="NCBI Taxonomy" id="1076179"/>
    <lineage>
        <taxon>unclassified sequences</taxon>
        <taxon>metagenomes</taxon>
        <taxon>ecological metagenomes</taxon>
    </lineage>
</organism>
<reference evidence="2" key="1">
    <citation type="submission" date="2019-08" db="EMBL/GenBank/DDBJ databases">
        <authorList>
            <person name="Kucharzyk K."/>
            <person name="Murdoch R.W."/>
            <person name="Higgins S."/>
            <person name="Loffler F."/>
        </authorList>
    </citation>
    <scope>NUCLEOTIDE SEQUENCE</scope>
</reference>
<dbReference type="AlphaFoldDB" id="A0A644Y6A3"/>
<feature type="transmembrane region" description="Helical" evidence="1">
    <location>
        <begin position="194"/>
        <end position="213"/>
    </location>
</feature>
<protein>
    <recommendedName>
        <fullName evidence="3">Polysaccharide biosynthesis protein C-terminal domain-containing protein</fullName>
    </recommendedName>
</protein>
<keyword evidence="1" id="KW-1133">Transmembrane helix</keyword>
<accession>A0A644Y6A3</accession>
<sequence>MAGIGFELKKLFRRESLTAKFSAVLYSVFSTIGHLLVVVIALLGVRVLLLQSSMPLEDQRLYSAIILYSFVFPLIFTSGLCIIISRYLADVLWQDKTEDILSSVYGALVLYCSAASLPAFLLLWRAQLDWLLSLVAYLLYMMVGVIFILMVYVSALKDYAQITRSFLYGMAVTIAGTLITLYSNPHQTGMTTSLIASFAVGMSVVALGILYGVKKYYPVSSGKYFDFLLYMGKYPSLFWFNTFYTLGLYVQNFVFWSYFKTRNNISVFWFSDDFDMATALGVLTILPAIVLFVVRMETSFYDYFREYLRSINTLTGEEIEKAKNLMIRKLWQEFFFVAELQILISLVSVVFGVAVLPILGFSTTVQEVFPNMVAGFLFTYFMFLACTLMQYFENYMDCLHIMGLFLVLNTIFNILSVNLGPEFYGLGILFSSSVALIAGLLYLHKTLNAVDYIIFCSRVPEEETKGTRLKNLIQRLNDLEDGVRDHENLSQSIR</sequence>
<dbReference type="InterPro" id="IPR031617">
    <property type="entry name" value="PelG"/>
</dbReference>